<dbReference type="InterPro" id="IPR019594">
    <property type="entry name" value="Glu/Gly-bd"/>
</dbReference>
<dbReference type="Gene3D" id="3.40.50.2300">
    <property type="match status" value="2"/>
</dbReference>
<protein>
    <recommendedName>
        <fullName evidence="13">Glutamate receptor</fullName>
    </recommendedName>
</protein>
<evidence type="ECO:0000256" key="13">
    <source>
        <dbReference type="PIRNR" id="PIRNR037090"/>
    </source>
</evidence>
<dbReference type="InterPro" id="IPR015683">
    <property type="entry name" value="Ionotropic_Glu_rcpt"/>
</dbReference>
<evidence type="ECO:0000256" key="8">
    <source>
        <dbReference type="ARBA" id="ARBA00023136"/>
    </source>
</evidence>
<dbReference type="AlphaFoldDB" id="A0A0D6QS63"/>
<feature type="transmembrane region" description="Helical" evidence="14">
    <location>
        <begin position="573"/>
        <end position="592"/>
    </location>
</feature>
<dbReference type="GO" id="GO:0015276">
    <property type="term" value="F:ligand-gated monoatomic ion channel activity"/>
    <property type="evidence" value="ECO:0007669"/>
    <property type="project" value="InterPro"/>
</dbReference>
<dbReference type="InterPro" id="IPR017103">
    <property type="entry name" value="Iontropic_Glu_rcpt_pln"/>
</dbReference>
<dbReference type="PIRSF" id="PIRSF037090">
    <property type="entry name" value="Iontro_Glu-like_rcpt_pln"/>
    <property type="match status" value="1"/>
</dbReference>
<evidence type="ECO:0000256" key="14">
    <source>
        <dbReference type="SAM" id="Phobius"/>
    </source>
</evidence>
<keyword evidence="3 13" id="KW-0813">Transport</keyword>
<dbReference type="Gene3D" id="1.10.287.70">
    <property type="match status" value="1"/>
</dbReference>
<feature type="chain" id="PRO_5002311510" description="Glutamate receptor" evidence="15">
    <location>
        <begin position="24"/>
        <end position="825"/>
    </location>
</feature>
<dbReference type="Pfam" id="PF01094">
    <property type="entry name" value="ANF_receptor"/>
    <property type="match status" value="1"/>
</dbReference>
<organism evidence="17">
    <name type="scientific">Araucaria cunninghamii</name>
    <name type="common">Hoop pine</name>
    <name type="synonym">Moreton Bay pine</name>
    <dbReference type="NCBI Taxonomy" id="56994"/>
    <lineage>
        <taxon>Eukaryota</taxon>
        <taxon>Viridiplantae</taxon>
        <taxon>Streptophyta</taxon>
        <taxon>Embryophyta</taxon>
        <taxon>Tracheophyta</taxon>
        <taxon>Spermatophyta</taxon>
        <taxon>Pinopsida</taxon>
        <taxon>Pinidae</taxon>
        <taxon>Conifers II</taxon>
        <taxon>Araucariales</taxon>
        <taxon>Araucariaceae</taxon>
        <taxon>Araucaria</taxon>
    </lineage>
</organism>
<dbReference type="PANTHER" id="PTHR18966">
    <property type="entry name" value="IONOTROPIC GLUTAMATE RECEPTOR"/>
    <property type="match status" value="1"/>
</dbReference>
<evidence type="ECO:0000313" key="17">
    <source>
        <dbReference type="EMBL" id="JAG93166.1"/>
    </source>
</evidence>
<feature type="transmembrane region" description="Helical" evidence="14">
    <location>
        <begin position="788"/>
        <end position="808"/>
    </location>
</feature>
<keyword evidence="8 13" id="KW-0472">Membrane</keyword>
<dbReference type="Gene3D" id="3.40.190.10">
    <property type="entry name" value="Periplasmic binding protein-like II"/>
    <property type="match status" value="2"/>
</dbReference>
<proteinExistence type="inferred from homology"/>
<name>A0A0D6QS63_ARACU</name>
<keyword evidence="4 14" id="KW-0812">Transmembrane</keyword>
<dbReference type="SMART" id="SM00079">
    <property type="entry name" value="PBPe"/>
    <property type="match status" value="1"/>
</dbReference>
<dbReference type="InterPro" id="IPR028082">
    <property type="entry name" value="Peripla_BP_I"/>
</dbReference>
<evidence type="ECO:0000256" key="12">
    <source>
        <dbReference type="ARBA" id="ARBA00023303"/>
    </source>
</evidence>
<evidence type="ECO:0000256" key="5">
    <source>
        <dbReference type="ARBA" id="ARBA00022729"/>
    </source>
</evidence>
<keyword evidence="6 14" id="KW-1133">Transmembrane helix</keyword>
<evidence type="ECO:0000256" key="3">
    <source>
        <dbReference type="ARBA" id="ARBA00022448"/>
    </source>
</evidence>
<dbReference type="SUPFAM" id="SSF53850">
    <property type="entry name" value="Periplasmic binding protein-like II"/>
    <property type="match status" value="1"/>
</dbReference>
<keyword evidence="11 13" id="KW-1071">Ligand-gated ion channel</keyword>
<evidence type="ECO:0000256" key="10">
    <source>
        <dbReference type="ARBA" id="ARBA00023180"/>
    </source>
</evidence>
<dbReference type="Pfam" id="PF00060">
    <property type="entry name" value="Lig_chan"/>
    <property type="match status" value="1"/>
</dbReference>
<sequence>MHPIKLLLLFIVFNVSLLATVSADDTINIAAILDLNTAKGREVNLSLHMAAQDINLTTNGSRLNISVHEFDTSVGNVFQALRTEAVAILVQAPKISRFIAPIAETLHIPIFSFGGENKHGNARRSRYIVSPAAIHSEAEEMKVIADVVQEFLWKEVIVIYEDVEFWLTGVYTLNKALEQVEGRISQAAAVSSLSGRDEFKKILQQLNEGRVRAFIVCTRVDVAVNILSVAKELGMMEEAYAWVVTDSTASSLDSLNSSSIATMQGILGIKRHIALTAQLTEFQERLRLSSLNYGMDGVWIRAYDCLNLIARAVAALISEDEGALQFADIGITEGNMDFAGMRVLRGGKLLLEQINCLKPSVVRNSGEHPRYEIINVVGRSYRTVGLWTTDKGLKSPTSKNKNLSAVIWPGDTAVVPNGYRKLIVGRINKPKTASDFTEFIGRFSGYTIDTFEAAVKGLPYNLPFEIKYFKKGGSNLSNYDALVTELVNGKKYDIVVGDATILWNRSNYVDFSQPYTSTGLVMMVPMRKVRNRTWSFLYPFTAGLWAIAGALFVFTAFLVWLMERHDSEEFNGGIANQIVTSLTFSLSAFVFAQREDVKSALGKGIVAAWLFTALILNNSYTAHLTSILTVEKLVPTLTSMDSLTTSNIKVGYLNGSFTRNYLINDLRIPKERLVALKNPSDYVEKLIKEKVVGAIVDETPYIQVVKTLYPCANFAIVDRGYFETGGFGYFFRKGSPFLADISEAVLKVSEQHNLVESIRSKWFGERSSCPDAQTGLDSKSNPISPNNLWILFVLTACIYVITALIHIGRKLKLKERWRSISMPVR</sequence>
<dbReference type="InterPro" id="IPR001320">
    <property type="entry name" value="Iontro_rcpt_C"/>
</dbReference>
<evidence type="ECO:0000256" key="4">
    <source>
        <dbReference type="ARBA" id="ARBA00022692"/>
    </source>
</evidence>
<feature type="signal peptide" evidence="15">
    <location>
        <begin position="1"/>
        <end position="23"/>
    </location>
</feature>
<evidence type="ECO:0000259" key="16">
    <source>
        <dbReference type="SMART" id="SM00079"/>
    </source>
</evidence>
<evidence type="ECO:0000256" key="7">
    <source>
        <dbReference type="ARBA" id="ARBA00023065"/>
    </source>
</evidence>
<dbReference type="InterPro" id="IPR001828">
    <property type="entry name" value="ANF_lig-bd_rcpt"/>
</dbReference>
<evidence type="ECO:0000256" key="1">
    <source>
        <dbReference type="ARBA" id="ARBA00004141"/>
    </source>
</evidence>
<keyword evidence="7 13" id="KW-0406">Ion transport</keyword>
<evidence type="ECO:0000256" key="2">
    <source>
        <dbReference type="ARBA" id="ARBA00008685"/>
    </source>
</evidence>
<dbReference type="SUPFAM" id="SSF53822">
    <property type="entry name" value="Periplasmic binding protein-like I"/>
    <property type="match status" value="1"/>
</dbReference>
<keyword evidence="9 13" id="KW-0675">Receptor</keyword>
<evidence type="ECO:0000256" key="9">
    <source>
        <dbReference type="ARBA" id="ARBA00023170"/>
    </source>
</evidence>
<dbReference type="EMBL" id="GCKF01047777">
    <property type="protein sequence ID" value="JAG93166.1"/>
    <property type="molecule type" value="Transcribed_RNA"/>
</dbReference>
<feature type="transmembrane region" description="Helical" evidence="14">
    <location>
        <begin position="536"/>
        <end position="561"/>
    </location>
</feature>
<reference evidence="17" key="1">
    <citation type="submission" date="2015-03" db="EMBL/GenBank/DDBJ databases">
        <title>A transcriptome of Araucaria cunninghamii, an australian fine timber species.</title>
        <authorList>
            <person name="Jing Yi C.J.Y."/>
            <person name="Yin San L.Y.S."/>
            <person name="Abdul Karim S.S."/>
            <person name="Wan Azmi N.N."/>
            <person name="Hercus R.R."/>
            <person name="Croft L.L."/>
        </authorList>
    </citation>
    <scope>NUCLEOTIDE SEQUENCE</scope>
    <source>
        <strain evidence="17">MI0301</strain>
        <tissue evidence="17">Leaf</tissue>
    </source>
</reference>
<evidence type="ECO:0000256" key="11">
    <source>
        <dbReference type="ARBA" id="ARBA00023286"/>
    </source>
</evidence>
<accession>A0A0D6QS63</accession>
<comment type="function">
    <text evidence="13">Glutamate-gated receptor that probably acts as non-selective cation channel.</text>
</comment>
<feature type="domain" description="Ionotropic glutamate receptor C-terminal" evidence="16">
    <location>
        <begin position="421"/>
        <end position="765"/>
    </location>
</feature>
<evidence type="ECO:0000256" key="15">
    <source>
        <dbReference type="SAM" id="SignalP"/>
    </source>
</evidence>
<dbReference type="GO" id="GO:0016020">
    <property type="term" value="C:membrane"/>
    <property type="evidence" value="ECO:0007669"/>
    <property type="project" value="UniProtKB-SubCell"/>
</dbReference>
<keyword evidence="5 15" id="KW-0732">Signal</keyword>
<dbReference type="Pfam" id="PF10613">
    <property type="entry name" value="Lig_chan-Glu_bd"/>
    <property type="match status" value="1"/>
</dbReference>
<comment type="subcellular location">
    <subcellularLocation>
        <location evidence="1">Membrane</location>
        <topology evidence="1">Multi-pass membrane protein</topology>
    </subcellularLocation>
</comment>
<comment type="similarity">
    <text evidence="2 13">Belongs to the glutamate-gated ion channel (TC 1.A.10.1) family.</text>
</comment>
<keyword evidence="12 13" id="KW-0407">Ion channel</keyword>
<evidence type="ECO:0000256" key="6">
    <source>
        <dbReference type="ARBA" id="ARBA00022989"/>
    </source>
</evidence>
<keyword evidence="10" id="KW-0325">Glycoprotein</keyword>
<dbReference type="FunFam" id="1.10.287.70:FF:000037">
    <property type="entry name" value="Glutamate receptor"/>
    <property type="match status" value="1"/>
</dbReference>